<comment type="caution">
    <text evidence="5">The sequence shown here is derived from an EMBL/GenBank/DDBJ whole genome shotgun (WGS) entry which is preliminary data.</text>
</comment>
<dbReference type="Proteomes" id="UP000318582">
    <property type="component" value="Unassembled WGS sequence"/>
</dbReference>
<feature type="binding site" evidence="4">
    <location>
        <position position="150"/>
    </location>
    <ligand>
        <name>S-adenosyl-L-methionine</name>
        <dbReference type="ChEBI" id="CHEBI:59789"/>
    </ligand>
</feature>
<evidence type="ECO:0000313" key="6">
    <source>
        <dbReference type="Proteomes" id="UP000318582"/>
    </source>
</evidence>
<dbReference type="EC" id="2.1.1.-" evidence="4"/>
<keyword evidence="3 4" id="KW-0949">S-adenosyl-L-methionine</keyword>
<comment type="function">
    <text evidence="4">S-adenosyl-L-methionine-dependent methyltransferase that specifically methylates the N(1) position of an adenine present in helix 65 in 25S rRNA.</text>
</comment>
<dbReference type="Gene3D" id="3.40.50.150">
    <property type="entry name" value="Vaccinia Virus protein VP39"/>
    <property type="match status" value="1"/>
</dbReference>
<sequence length="290" mass="32172">MVKRKTKKPAKPLPLRVEKTSGVEKTASTQKLISTYHTLNKQLSAVLKAGDAKTAATIRSEMEALGGLHAYQRASLKGGNEKKGLGACGSWLVTFLREEQKARENATAPGAATAASPGAAKTKLRLLDVGAVSGQTYAKQASWIDVSSIDLNPQSQTVKKQDFFERPNPKGDDERFHVLCLSLVVNFVGDPKLRGEMLIHARRFLLPSGLLFLVLPLPCVTNSRYMTHEHLLAIITSIGYTLVKQHFARKLAFYLLRRVENGQFKKVEWAKKEIHPGIERNNFCIVIRKD</sequence>
<dbReference type="GO" id="GO:0005730">
    <property type="term" value="C:nucleolus"/>
    <property type="evidence" value="ECO:0007669"/>
    <property type="project" value="UniProtKB-SubCell"/>
</dbReference>
<protein>
    <recommendedName>
        <fullName evidence="4">25S rRNA adenine-N(1) methyltransferase</fullName>
        <ecNumber evidence="4">2.1.1.-</ecNumber>
    </recommendedName>
</protein>
<dbReference type="SUPFAM" id="SSF53335">
    <property type="entry name" value="S-adenosyl-L-methionine-dependent methyltransferases"/>
    <property type="match status" value="1"/>
</dbReference>
<evidence type="ECO:0000256" key="4">
    <source>
        <dbReference type="HAMAP-Rule" id="MF_03044"/>
    </source>
</evidence>
<keyword evidence="2 4" id="KW-0808">Transferase</keyword>
<dbReference type="PANTHER" id="PTHR21008">
    <property type="entry name" value="S-ADENOSYLMETHIONINE SENSOR UPSTREAM OF MTORC1-RELATED"/>
    <property type="match status" value="1"/>
</dbReference>
<comment type="similarity">
    <text evidence="4">Belongs to the BMT2 family.</text>
</comment>
<dbReference type="HAMAP" id="MF_03044">
    <property type="entry name" value="BMT2"/>
    <property type="match status" value="1"/>
</dbReference>
<evidence type="ECO:0000256" key="1">
    <source>
        <dbReference type="ARBA" id="ARBA00022603"/>
    </source>
</evidence>
<dbReference type="InterPro" id="IPR029063">
    <property type="entry name" value="SAM-dependent_MTases_sf"/>
</dbReference>
<dbReference type="STRING" id="109895.A0A507DQ18"/>
<name>A0A507DQ18_9FUNG</name>
<reference evidence="5 6" key="1">
    <citation type="journal article" date="2019" name="Sci. Rep.">
        <title>Comparative genomics of chytrid fungi reveal insights into the obligate biotrophic and pathogenic lifestyle of Synchytrium endobioticum.</title>
        <authorList>
            <person name="van de Vossenberg B.T.L.H."/>
            <person name="Warris S."/>
            <person name="Nguyen H.D.T."/>
            <person name="van Gent-Pelzer M.P.E."/>
            <person name="Joly D.L."/>
            <person name="van de Geest H.C."/>
            <person name="Bonants P.J.M."/>
            <person name="Smith D.S."/>
            <person name="Levesque C.A."/>
            <person name="van der Lee T.A.J."/>
        </authorList>
    </citation>
    <scope>NUCLEOTIDE SEQUENCE [LARGE SCALE GENOMIC DNA]</scope>
    <source>
        <strain evidence="5 6">CBS 809.83</strain>
    </source>
</reference>
<evidence type="ECO:0000256" key="3">
    <source>
        <dbReference type="ARBA" id="ARBA00022691"/>
    </source>
</evidence>
<keyword evidence="4" id="KW-0539">Nucleus</keyword>
<proteinExistence type="inferred from homology"/>
<gene>
    <name evidence="5" type="ORF">PhCBS80983_g06160</name>
</gene>
<dbReference type="Pfam" id="PF11968">
    <property type="entry name" value="Bmt2"/>
    <property type="match status" value="1"/>
</dbReference>
<dbReference type="AlphaFoldDB" id="A0A507DQ18"/>
<dbReference type="PANTHER" id="PTHR21008:SF1">
    <property type="entry name" value="25S RRNA (ADENINE(2142)-N(1))-METHYLTRANSFERASE"/>
    <property type="match status" value="1"/>
</dbReference>
<comment type="subcellular location">
    <subcellularLocation>
        <location evidence="4">Nucleus</location>
        <location evidence="4">Nucleolus</location>
    </subcellularLocation>
</comment>
<dbReference type="InterPro" id="IPR021867">
    <property type="entry name" value="Bmt2/SAMTOR"/>
</dbReference>
<accession>A0A507DQ18</accession>
<keyword evidence="1 4" id="KW-0489">Methyltransferase</keyword>
<dbReference type="GO" id="GO:0016433">
    <property type="term" value="F:rRNA (adenine) methyltransferase activity"/>
    <property type="evidence" value="ECO:0007669"/>
    <property type="project" value="UniProtKB-UniRule"/>
</dbReference>
<organism evidence="5 6">
    <name type="scientific">Powellomyces hirtus</name>
    <dbReference type="NCBI Taxonomy" id="109895"/>
    <lineage>
        <taxon>Eukaryota</taxon>
        <taxon>Fungi</taxon>
        <taxon>Fungi incertae sedis</taxon>
        <taxon>Chytridiomycota</taxon>
        <taxon>Chytridiomycota incertae sedis</taxon>
        <taxon>Chytridiomycetes</taxon>
        <taxon>Spizellomycetales</taxon>
        <taxon>Powellomycetaceae</taxon>
        <taxon>Powellomyces</taxon>
    </lineage>
</organism>
<dbReference type="EMBL" id="QEAQ01000190">
    <property type="protein sequence ID" value="TPX53782.1"/>
    <property type="molecule type" value="Genomic_DNA"/>
</dbReference>
<evidence type="ECO:0000256" key="2">
    <source>
        <dbReference type="ARBA" id="ARBA00022679"/>
    </source>
</evidence>
<feature type="binding site" evidence="4">
    <location>
        <position position="130"/>
    </location>
    <ligand>
        <name>S-adenosyl-L-methionine</name>
        <dbReference type="ChEBI" id="CHEBI:59789"/>
    </ligand>
</feature>
<evidence type="ECO:0000313" key="5">
    <source>
        <dbReference type="EMBL" id="TPX53782.1"/>
    </source>
</evidence>
<keyword evidence="6" id="KW-1185">Reference proteome</keyword>